<proteinExistence type="predicted"/>
<keyword evidence="2" id="KW-1185">Reference proteome</keyword>
<protein>
    <submittedName>
        <fullName evidence="1">Uncharacterized protein</fullName>
    </submittedName>
</protein>
<gene>
    <name evidence="1" type="ORF">BDN72DRAFT_866438</name>
</gene>
<name>A0ACD2ZWT5_9AGAR</name>
<dbReference type="Proteomes" id="UP000308600">
    <property type="component" value="Unassembled WGS sequence"/>
</dbReference>
<dbReference type="EMBL" id="ML209978">
    <property type="protein sequence ID" value="TFK57846.1"/>
    <property type="molecule type" value="Genomic_DNA"/>
</dbReference>
<evidence type="ECO:0000313" key="2">
    <source>
        <dbReference type="Proteomes" id="UP000308600"/>
    </source>
</evidence>
<organism evidence="1 2">
    <name type="scientific">Pluteus cervinus</name>
    <dbReference type="NCBI Taxonomy" id="181527"/>
    <lineage>
        <taxon>Eukaryota</taxon>
        <taxon>Fungi</taxon>
        <taxon>Dikarya</taxon>
        <taxon>Basidiomycota</taxon>
        <taxon>Agaricomycotina</taxon>
        <taxon>Agaricomycetes</taxon>
        <taxon>Agaricomycetidae</taxon>
        <taxon>Agaricales</taxon>
        <taxon>Pluteineae</taxon>
        <taxon>Pluteaceae</taxon>
        <taxon>Pluteus</taxon>
    </lineage>
</organism>
<sequence>PLAVIFVGIKAGNNTHTFVAQGQLNGLVIDITLTQLVSILRQDNPWSALGVHCLPLLSTLAESQDPQYVLARSPVPLEVSDDVWPSMEAGLVEVGSLHQCLLLDPSSKTVPPARQSPERRALIQNQGLEADTRLYVIYVYPRAPQPFTQVSSNTTPITNPPPPLLQAPPLFTQMSSNAMPITNPPHANATGDVSQTLCNHLWAQYPAEMQGLDELWTGGYGSGYVGHRTVHFIRCMAQKLGFLWKVSGQVTPKMVHIRDLGMDITLDNIAQAIKLVCPSYAPGTLKNKRTEWKDLVHAIDIGEAYTDLSDDQLKVLNELRSISDGHPTPLMRKKYADPLKQYVKDFVKSVGGGLK</sequence>
<evidence type="ECO:0000313" key="1">
    <source>
        <dbReference type="EMBL" id="TFK57846.1"/>
    </source>
</evidence>
<accession>A0ACD2ZWT5</accession>
<feature type="non-terminal residue" evidence="1">
    <location>
        <position position="1"/>
    </location>
</feature>
<reference evidence="1 2" key="1">
    <citation type="journal article" date="2019" name="Nat. Ecol. Evol.">
        <title>Megaphylogeny resolves global patterns of mushroom evolution.</title>
        <authorList>
            <person name="Varga T."/>
            <person name="Krizsan K."/>
            <person name="Foldi C."/>
            <person name="Dima B."/>
            <person name="Sanchez-Garcia M."/>
            <person name="Sanchez-Ramirez S."/>
            <person name="Szollosi G.J."/>
            <person name="Szarkandi J.G."/>
            <person name="Papp V."/>
            <person name="Albert L."/>
            <person name="Andreopoulos W."/>
            <person name="Angelini C."/>
            <person name="Antonin V."/>
            <person name="Barry K.W."/>
            <person name="Bougher N.L."/>
            <person name="Buchanan P."/>
            <person name="Buyck B."/>
            <person name="Bense V."/>
            <person name="Catcheside P."/>
            <person name="Chovatia M."/>
            <person name="Cooper J."/>
            <person name="Damon W."/>
            <person name="Desjardin D."/>
            <person name="Finy P."/>
            <person name="Geml J."/>
            <person name="Haridas S."/>
            <person name="Hughes K."/>
            <person name="Justo A."/>
            <person name="Karasinski D."/>
            <person name="Kautmanova I."/>
            <person name="Kiss B."/>
            <person name="Kocsube S."/>
            <person name="Kotiranta H."/>
            <person name="LaButti K.M."/>
            <person name="Lechner B.E."/>
            <person name="Liimatainen K."/>
            <person name="Lipzen A."/>
            <person name="Lukacs Z."/>
            <person name="Mihaltcheva S."/>
            <person name="Morgado L.N."/>
            <person name="Niskanen T."/>
            <person name="Noordeloos M.E."/>
            <person name="Ohm R.A."/>
            <person name="Ortiz-Santana B."/>
            <person name="Ovrebo C."/>
            <person name="Racz N."/>
            <person name="Riley R."/>
            <person name="Savchenko A."/>
            <person name="Shiryaev A."/>
            <person name="Soop K."/>
            <person name="Spirin V."/>
            <person name="Szebenyi C."/>
            <person name="Tomsovsky M."/>
            <person name="Tulloss R.E."/>
            <person name="Uehling J."/>
            <person name="Grigoriev I.V."/>
            <person name="Vagvolgyi C."/>
            <person name="Papp T."/>
            <person name="Martin F.M."/>
            <person name="Miettinen O."/>
            <person name="Hibbett D.S."/>
            <person name="Nagy L.G."/>
        </authorList>
    </citation>
    <scope>NUCLEOTIDE SEQUENCE [LARGE SCALE GENOMIC DNA]</scope>
    <source>
        <strain evidence="1 2">NL-1719</strain>
    </source>
</reference>